<keyword evidence="7 10" id="KW-0067">ATP-binding</keyword>
<dbReference type="GO" id="GO:0016887">
    <property type="term" value="F:ATP hydrolysis activity"/>
    <property type="evidence" value="ECO:0007669"/>
    <property type="project" value="UniProtKB-UniRule"/>
</dbReference>
<evidence type="ECO:0000256" key="5">
    <source>
        <dbReference type="ARBA" id="ARBA00022801"/>
    </source>
</evidence>
<evidence type="ECO:0000256" key="16">
    <source>
        <dbReference type="SAM" id="MobiDB-lite"/>
    </source>
</evidence>
<dbReference type="OrthoDB" id="9803599at2"/>
<dbReference type="InterPro" id="IPR054594">
    <property type="entry name" value="Lon_lid"/>
</dbReference>
<evidence type="ECO:0000313" key="20">
    <source>
        <dbReference type="Proteomes" id="UP000319486"/>
    </source>
</evidence>
<dbReference type="NCBIfam" id="TIGR00763">
    <property type="entry name" value="lon"/>
    <property type="match status" value="1"/>
</dbReference>
<dbReference type="STRING" id="582702.SAMN05192579_11567"/>
<dbReference type="InterPro" id="IPR014721">
    <property type="entry name" value="Ribsml_uS5_D2-typ_fold_subgr"/>
</dbReference>
<feature type="domain" description="Lon N-terminal" evidence="18">
    <location>
        <begin position="14"/>
        <end position="208"/>
    </location>
</feature>
<feature type="active site" evidence="10 12">
    <location>
        <position position="746"/>
    </location>
</feature>
<gene>
    <name evidence="10" type="primary">lon</name>
    <name evidence="19" type="ORF">EAH88_16810</name>
</gene>
<keyword evidence="8 10" id="KW-0346">Stress response</keyword>
<proteinExistence type="evidence at transcript level"/>
<accession>A0A502FLR5</accession>
<dbReference type="HAMAP" id="MF_01973">
    <property type="entry name" value="lon_bact"/>
    <property type="match status" value="1"/>
</dbReference>
<dbReference type="PRINTS" id="PR00830">
    <property type="entry name" value="ENDOLAPTASE"/>
</dbReference>
<evidence type="ECO:0000256" key="10">
    <source>
        <dbReference type="HAMAP-Rule" id="MF_01973"/>
    </source>
</evidence>
<dbReference type="Pfam" id="PF05362">
    <property type="entry name" value="Lon_C"/>
    <property type="match status" value="1"/>
</dbReference>
<evidence type="ECO:0000256" key="6">
    <source>
        <dbReference type="ARBA" id="ARBA00022825"/>
    </source>
</evidence>
<dbReference type="GO" id="GO:0043565">
    <property type="term" value="F:sequence-specific DNA binding"/>
    <property type="evidence" value="ECO:0007669"/>
    <property type="project" value="UniProtKB-UniRule"/>
</dbReference>
<dbReference type="GO" id="GO:0005524">
    <property type="term" value="F:ATP binding"/>
    <property type="evidence" value="ECO:0007669"/>
    <property type="project" value="UniProtKB-UniRule"/>
</dbReference>
<dbReference type="Pfam" id="PF00004">
    <property type="entry name" value="AAA"/>
    <property type="match status" value="1"/>
</dbReference>
<dbReference type="PROSITE" id="PS01046">
    <property type="entry name" value="LON_SER"/>
    <property type="match status" value="1"/>
</dbReference>
<dbReference type="EC" id="3.4.21.53" evidence="10 11"/>
<feature type="domain" description="Lon proteolytic" evidence="17">
    <location>
        <begin position="616"/>
        <end position="797"/>
    </location>
</feature>
<dbReference type="InterPro" id="IPR027543">
    <property type="entry name" value="Lon_bac"/>
</dbReference>
<dbReference type="RefSeq" id="WP_140655042.1">
    <property type="nucleotide sequence ID" value="NZ_RCZB01000001.1"/>
</dbReference>
<evidence type="ECO:0000256" key="13">
    <source>
        <dbReference type="PIRSR" id="PIRSR001174-2"/>
    </source>
</evidence>
<dbReference type="InterPro" id="IPR027065">
    <property type="entry name" value="Lon_Prtase"/>
</dbReference>
<evidence type="ECO:0000256" key="4">
    <source>
        <dbReference type="ARBA" id="ARBA00022741"/>
    </source>
</evidence>
<comment type="induction">
    <text evidence="10">By heat shock.</text>
</comment>
<keyword evidence="2 10" id="KW-0963">Cytoplasm</keyword>
<dbReference type="InterPro" id="IPR003111">
    <property type="entry name" value="Lon_prtase_N"/>
</dbReference>
<dbReference type="EMBL" id="RCZO01000011">
    <property type="protein sequence ID" value="TPG05017.1"/>
    <property type="molecule type" value="Genomic_DNA"/>
</dbReference>
<evidence type="ECO:0000256" key="2">
    <source>
        <dbReference type="ARBA" id="ARBA00022490"/>
    </source>
</evidence>
<evidence type="ECO:0000256" key="11">
    <source>
        <dbReference type="PIRNR" id="PIRNR001174"/>
    </source>
</evidence>
<dbReference type="Gene3D" id="2.30.130.40">
    <property type="entry name" value="LON domain-like"/>
    <property type="match status" value="1"/>
</dbReference>
<dbReference type="Gene3D" id="1.20.5.5270">
    <property type="match status" value="1"/>
</dbReference>
<dbReference type="CDD" id="cd19500">
    <property type="entry name" value="RecA-like_Lon"/>
    <property type="match status" value="1"/>
</dbReference>
<dbReference type="Gene3D" id="1.10.8.60">
    <property type="match status" value="1"/>
</dbReference>
<sequence length="824" mass="90947">MAKNAPLPAALDALPVLPLRDVVVYPHMVIPLFVGRDKSMRALERAMEGERQILLVAQKSPDIDDPEIADLHQVGTLAGVLQLLKLPDGTVKVLVEGQSRVAVEDFQELDGMLMARSRLIEPVYNAKERELDVVSRTLISLFEQLVKQSRKLPPEVLASLSGIDDPSRVADSIAAHLSVRMADKQKVLETADVGQRLELLIGLVDGEMDLQQVEKRIRGRVKSQMEKSQREYYLNEQMKAIQKELGDNEEGPNEVEELQKKIETSGMPKAVLTKARQEFGKLKQMSPMSAEATVVRNYLDWLVGVPWKKRSKVRKDLQMAQEVLDADHFGLEKVKDRILEYLAVQQRVSVMKGPILCLVGPPGVGKTSLGQSIAKATNRKFVRMSLGGVRDEAEIRGHRRTYIGSMPGRIVQNINKVGTKNPLFVLDEIDKMSMDFRGDPSSALLEVLDPEQNHTFNDHYLEVDLDLSEVMWIATANSLNIPGPLLDRMEVIRIPGYTEDEKLGIAQKYLLAKQLKANGLKSDELSVSEEALRDIVRYYTRESGVRNLEREISKICRKVVKELTLGQVKKAKAKATSVKTGKTKAKSNAGRITVDSANLNHYLGVRRFDFGRKELQNEVGLVTGLAWTQVGGELLSIEGSVVPGKGRLVHTGQLGDVMKESIQAALSVVRARADQLGIDPEFHQKLDVHIHVPEGATPKDGPSAGIAMCTALVSVLTKVPVRSEVAMTGEITLRGRVLPIGGLKEKLLAALRGGITTVIIPEDNKKDLADMPANITSSLEIHPVRWIDEVLDIALERPLRPNPAKDEAPAAIAGESAEVHSLTH</sequence>
<dbReference type="InterPro" id="IPR015947">
    <property type="entry name" value="PUA-like_sf"/>
</dbReference>
<dbReference type="PIRSF" id="PIRSF001174">
    <property type="entry name" value="Lon_proteas"/>
    <property type="match status" value="1"/>
</dbReference>
<feature type="binding site" evidence="10 13">
    <location>
        <begin position="360"/>
        <end position="367"/>
    </location>
    <ligand>
        <name>ATP</name>
        <dbReference type="ChEBI" id="CHEBI:30616"/>
    </ligand>
</feature>
<dbReference type="InterPro" id="IPR008268">
    <property type="entry name" value="Peptidase_S16_AS"/>
</dbReference>
<dbReference type="FunFam" id="3.30.230.10:FF:000010">
    <property type="entry name" value="Lon protease"/>
    <property type="match status" value="1"/>
</dbReference>
<dbReference type="Pfam" id="PF02190">
    <property type="entry name" value="LON_substr_bdg"/>
    <property type="match status" value="1"/>
</dbReference>
<dbReference type="FunFam" id="1.20.5.5270:FF:000002">
    <property type="entry name" value="Lon protease homolog"/>
    <property type="match status" value="1"/>
</dbReference>
<dbReference type="SMART" id="SM00382">
    <property type="entry name" value="AAA"/>
    <property type="match status" value="1"/>
</dbReference>
<dbReference type="GO" id="GO:0006515">
    <property type="term" value="P:protein quality control for misfolded or incompletely synthesized proteins"/>
    <property type="evidence" value="ECO:0007669"/>
    <property type="project" value="UniProtKB-UniRule"/>
</dbReference>
<comment type="catalytic activity">
    <reaction evidence="9 10 11 14">
        <text>Hydrolysis of proteins in presence of ATP.</text>
        <dbReference type="EC" id="3.4.21.53"/>
    </reaction>
</comment>
<evidence type="ECO:0000256" key="14">
    <source>
        <dbReference type="PROSITE-ProRule" id="PRU01122"/>
    </source>
</evidence>
<evidence type="ECO:0000256" key="8">
    <source>
        <dbReference type="ARBA" id="ARBA00023016"/>
    </source>
</evidence>
<evidence type="ECO:0000256" key="12">
    <source>
        <dbReference type="PIRSR" id="PIRSR001174-1"/>
    </source>
</evidence>
<dbReference type="InterPro" id="IPR046336">
    <property type="entry name" value="Lon_prtase_N_sf"/>
</dbReference>
<dbReference type="NCBIfam" id="NF008053">
    <property type="entry name" value="PRK10787.1"/>
    <property type="match status" value="1"/>
</dbReference>
<evidence type="ECO:0000256" key="1">
    <source>
        <dbReference type="ARBA" id="ARBA00004496"/>
    </source>
</evidence>
<dbReference type="Gene3D" id="3.40.50.300">
    <property type="entry name" value="P-loop containing nucleotide triphosphate hydrolases"/>
    <property type="match status" value="1"/>
</dbReference>
<dbReference type="AlphaFoldDB" id="A0A502FLR5"/>
<feature type="region of interest" description="Disordered" evidence="16">
    <location>
        <begin position="802"/>
        <end position="824"/>
    </location>
</feature>
<dbReference type="InterPro" id="IPR020568">
    <property type="entry name" value="Ribosomal_Su5_D2-typ_SF"/>
</dbReference>
<evidence type="ECO:0000256" key="3">
    <source>
        <dbReference type="ARBA" id="ARBA00022670"/>
    </source>
</evidence>
<keyword evidence="6 10" id="KW-0720">Serine protease</keyword>
<evidence type="ECO:0000256" key="15">
    <source>
        <dbReference type="RuleBase" id="RU000591"/>
    </source>
</evidence>
<dbReference type="Proteomes" id="UP000319486">
    <property type="component" value="Unassembled WGS sequence"/>
</dbReference>
<protein>
    <recommendedName>
        <fullName evidence="10 11">Lon protease</fullName>
        <ecNumber evidence="10 11">3.4.21.53</ecNumber>
    </recommendedName>
    <alternativeName>
        <fullName evidence="10">ATP-dependent protease La</fullName>
    </alternativeName>
</protein>
<dbReference type="SUPFAM" id="SSF88697">
    <property type="entry name" value="PUA domain-like"/>
    <property type="match status" value="1"/>
</dbReference>
<dbReference type="PANTHER" id="PTHR10046">
    <property type="entry name" value="ATP DEPENDENT LON PROTEASE FAMILY MEMBER"/>
    <property type="match status" value="1"/>
</dbReference>
<dbReference type="FunFam" id="3.40.50.300:FF:000021">
    <property type="entry name" value="Lon protease homolog"/>
    <property type="match status" value="1"/>
</dbReference>
<dbReference type="InterPro" id="IPR003593">
    <property type="entry name" value="AAA+_ATPase"/>
</dbReference>
<evidence type="ECO:0000256" key="7">
    <source>
        <dbReference type="ARBA" id="ARBA00022840"/>
    </source>
</evidence>
<reference evidence="19 20" key="1">
    <citation type="journal article" date="2019" name="Environ. Microbiol.">
        <title>Species interactions and distinct microbial communities in high Arctic permafrost affected cryosols are associated with the CH4 and CO2 gas fluxes.</title>
        <authorList>
            <person name="Altshuler I."/>
            <person name="Hamel J."/>
            <person name="Turney S."/>
            <person name="Magnuson E."/>
            <person name="Levesque R."/>
            <person name="Greer C."/>
            <person name="Whyte L.G."/>
        </authorList>
    </citation>
    <scope>NUCLEOTIDE SEQUENCE [LARGE SCALE GENOMIC DNA]</scope>
    <source>
        <strain evidence="19 20">S13Y</strain>
    </source>
</reference>
<dbReference type="SUPFAM" id="SSF52540">
    <property type="entry name" value="P-loop containing nucleoside triphosphate hydrolases"/>
    <property type="match status" value="1"/>
</dbReference>
<dbReference type="InterPro" id="IPR004815">
    <property type="entry name" value="Lon_bac/euk-typ"/>
</dbReference>
<dbReference type="InterPro" id="IPR027417">
    <property type="entry name" value="P-loop_NTPase"/>
</dbReference>
<evidence type="ECO:0000256" key="9">
    <source>
        <dbReference type="ARBA" id="ARBA00050665"/>
    </source>
</evidence>
<feature type="active site" evidence="10 12">
    <location>
        <position position="703"/>
    </location>
</feature>
<dbReference type="GO" id="GO:0004252">
    <property type="term" value="F:serine-type endopeptidase activity"/>
    <property type="evidence" value="ECO:0007669"/>
    <property type="project" value="UniProtKB-UniRule"/>
</dbReference>
<evidence type="ECO:0000313" key="19">
    <source>
        <dbReference type="EMBL" id="TPG05017.1"/>
    </source>
</evidence>
<dbReference type="PROSITE" id="PS51787">
    <property type="entry name" value="LON_N"/>
    <property type="match status" value="1"/>
</dbReference>
<dbReference type="GO" id="GO:0034605">
    <property type="term" value="P:cellular response to heat"/>
    <property type="evidence" value="ECO:0007669"/>
    <property type="project" value="UniProtKB-UniRule"/>
</dbReference>
<keyword evidence="5 10" id="KW-0378">Hydrolase</keyword>
<comment type="subcellular location">
    <subcellularLocation>
        <location evidence="1 10 11">Cytoplasm</location>
    </subcellularLocation>
</comment>
<comment type="subunit">
    <text evidence="10 11">Homohexamer. Organized in a ring with a central cavity.</text>
</comment>
<dbReference type="GO" id="GO:0005737">
    <property type="term" value="C:cytoplasm"/>
    <property type="evidence" value="ECO:0007669"/>
    <property type="project" value="UniProtKB-SubCell"/>
</dbReference>
<dbReference type="InterPro" id="IPR003959">
    <property type="entry name" value="ATPase_AAA_core"/>
</dbReference>
<organism evidence="19 20">
    <name type="scientific">Rhodanobacter glycinis</name>
    <dbReference type="NCBI Taxonomy" id="582702"/>
    <lineage>
        <taxon>Bacteria</taxon>
        <taxon>Pseudomonadati</taxon>
        <taxon>Pseudomonadota</taxon>
        <taxon>Gammaproteobacteria</taxon>
        <taxon>Lysobacterales</taxon>
        <taxon>Rhodanobacteraceae</taxon>
        <taxon>Rhodanobacter</taxon>
    </lineage>
</organism>
<dbReference type="Gene3D" id="1.20.58.1480">
    <property type="match status" value="1"/>
</dbReference>
<dbReference type="Pfam" id="PF22667">
    <property type="entry name" value="Lon_lid"/>
    <property type="match status" value="1"/>
</dbReference>
<dbReference type="SUPFAM" id="SSF54211">
    <property type="entry name" value="Ribosomal protein S5 domain 2-like"/>
    <property type="match status" value="1"/>
</dbReference>
<comment type="function">
    <text evidence="10">ATP-dependent serine protease that mediates the selective degradation of mutant and abnormal proteins as well as certain short-lived regulatory proteins. Required for cellular homeostasis and for survival from DNA damage and developmental changes induced by stress. Degrades polypeptides processively to yield small peptide fragments that are 5 to 10 amino acids long. Binds to DNA in a double-stranded, site-specific manner.</text>
</comment>
<dbReference type="InterPro" id="IPR008269">
    <property type="entry name" value="Lon_proteolytic"/>
</dbReference>
<keyword evidence="3 10" id="KW-0645">Protease</keyword>
<dbReference type="SMART" id="SM00464">
    <property type="entry name" value="LON"/>
    <property type="match status" value="1"/>
</dbReference>
<comment type="caution">
    <text evidence="19">The sequence shown here is derived from an EMBL/GenBank/DDBJ whole genome shotgun (WGS) entry which is preliminary data.</text>
</comment>
<comment type="similarity">
    <text evidence="10 11 14 15">Belongs to the peptidase S16 family.</text>
</comment>
<evidence type="ECO:0000259" key="18">
    <source>
        <dbReference type="PROSITE" id="PS51787"/>
    </source>
</evidence>
<dbReference type="Gene3D" id="3.30.230.10">
    <property type="match status" value="1"/>
</dbReference>
<evidence type="ECO:0000259" key="17">
    <source>
        <dbReference type="PROSITE" id="PS51786"/>
    </source>
</evidence>
<dbReference type="PROSITE" id="PS51786">
    <property type="entry name" value="LON_PROTEOLYTIC"/>
    <property type="match status" value="1"/>
</dbReference>
<keyword evidence="4 10" id="KW-0547">Nucleotide-binding</keyword>
<dbReference type="GO" id="GO:0004176">
    <property type="term" value="F:ATP-dependent peptidase activity"/>
    <property type="evidence" value="ECO:0007669"/>
    <property type="project" value="UniProtKB-UniRule"/>
</dbReference>
<keyword evidence="20" id="KW-1185">Reference proteome</keyword>
<name>A0A502FLR5_9GAMM</name>